<organism evidence="4 5">
    <name type="scientific">Alkalicella caledoniensis</name>
    <dbReference type="NCBI Taxonomy" id="2731377"/>
    <lineage>
        <taxon>Bacteria</taxon>
        <taxon>Bacillati</taxon>
        <taxon>Bacillota</taxon>
        <taxon>Clostridia</taxon>
        <taxon>Eubacteriales</taxon>
        <taxon>Proteinivoracaceae</taxon>
        <taxon>Alkalicella</taxon>
    </lineage>
</organism>
<dbReference type="EMBL" id="CP058559">
    <property type="protein sequence ID" value="QNO14712.1"/>
    <property type="molecule type" value="Genomic_DNA"/>
</dbReference>
<dbReference type="Gene3D" id="3.40.630.10">
    <property type="entry name" value="Zn peptidases"/>
    <property type="match status" value="1"/>
</dbReference>
<dbReference type="Gene3D" id="3.30.70.360">
    <property type="match status" value="1"/>
</dbReference>
<dbReference type="Pfam" id="PF01546">
    <property type="entry name" value="Peptidase_M20"/>
    <property type="match status" value="1"/>
</dbReference>
<feature type="binding site" evidence="2">
    <location>
        <position position="102"/>
    </location>
    <ligand>
        <name>Mn(2+)</name>
        <dbReference type="ChEBI" id="CHEBI:29035"/>
        <label>2</label>
    </ligand>
</feature>
<feature type="binding site" evidence="2">
    <location>
        <position position="100"/>
    </location>
    <ligand>
        <name>Mn(2+)</name>
        <dbReference type="ChEBI" id="CHEBI:29035"/>
        <label>2</label>
    </ligand>
</feature>
<keyword evidence="2" id="KW-0464">Manganese</keyword>
<dbReference type="SUPFAM" id="SSF55031">
    <property type="entry name" value="Bacterial exopeptidase dimerisation domain"/>
    <property type="match status" value="1"/>
</dbReference>
<proteinExistence type="predicted"/>
<evidence type="ECO:0000256" key="2">
    <source>
        <dbReference type="PIRSR" id="PIRSR005962-1"/>
    </source>
</evidence>
<dbReference type="InterPro" id="IPR036264">
    <property type="entry name" value="Bact_exopeptidase_dim_dom"/>
</dbReference>
<keyword evidence="1 4" id="KW-0378">Hydrolase</keyword>
<evidence type="ECO:0000259" key="3">
    <source>
        <dbReference type="Pfam" id="PF07687"/>
    </source>
</evidence>
<dbReference type="InterPro" id="IPR017439">
    <property type="entry name" value="Amidohydrolase"/>
</dbReference>
<keyword evidence="5" id="KW-1185">Reference proteome</keyword>
<evidence type="ECO:0000313" key="4">
    <source>
        <dbReference type="EMBL" id="QNO14712.1"/>
    </source>
</evidence>
<dbReference type="InterPro" id="IPR002933">
    <property type="entry name" value="Peptidase_M20"/>
</dbReference>
<dbReference type="SUPFAM" id="SSF53187">
    <property type="entry name" value="Zn-dependent exopeptidases"/>
    <property type="match status" value="1"/>
</dbReference>
<feature type="binding site" evidence="2">
    <location>
        <position position="362"/>
    </location>
    <ligand>
        <name>Mn(2+)</name>
        <dbReference type="ChEBI" id="CHEBI:29035"/>
        <label>2</label>
    </ligand>
</feature>
<evidence type="ECO:0000256" key="1">
    <source>
        <dbReference type="ARBA" id="ARBA00022801"/>
    </source>
</evidence>
<gene>
    <name evidence="4" type="ORF">HYG86_07880</name>
</gene>
<feature type="binding site" evidence="2">
    <location>
        <position position="161"/>
    </location>
    <ligand>
        <name>Mn(2+)</name>
        <dbReference type="ChEBI" id="CHEBI:29035"/>
        <label>2</label>
    </ligand>
</feature>
<sequence>MDVKALVSNLKEELINLRRDFHKYPELGFQEFRTQRVVEEYLKQCGLEVEKMAKTGVVGLLKGDNPGPTLLLRGDMDALPMTEEADVPYKSLNEGVMHSCAHDGHVAMLLVAAKILSSNKDMLHGNVKFVFQPNEEDAGAKFMVEEGVLQNPTVDACAAIHLWTPIEVGKISVSEGAVMGAHENFKVKIKGKGGHSSSPHNAIDPVLIASQVIVATQAITTKEINALKPTVINFSMIHGGTAPNIIPEEVELQGTLRYLYEGGPDTPEKPRKRMERIIAGICETFGASYEMEFIPCNFPVVNDAKMAGFVKGIAASIVGQENIVPYVTMAGEDFSEFTIGIPSTLYFVGAGNEAKDAHYPHHHPKFNIDEDSLSIGVEMHVRTALEYLSPKK</sequence>
<dbReference type="RefSeq" id="WP_213168632.1">
    <property type="nucleotide sequence ID" value="NZ_CP058559.1"/>
</dbReference>
<comment type="cofactor">
    <cofactor evidence="2">
        <name>Mn(2+)</name>
        <dbReference type="ChEBI" id="CHEBI:29035"/>
    </cofactor>
    <text evidence="2">The Mn(2+) ion enhances activity.</text>
</comment>
<reference evidence="4 5" key="1">
    <citation type="submission" date="2020-07" db="EMBL/GenBank/DDBJ databases">
        <title>Alkalicella. sp. LB2 genome.</title>
        <authorList>
            <person name="Postec A."/>
            <person name="Quemeneur M."/>
        </authorList>
    </citation>
    <scope>NUCLEOTIDE SEQUENCE [LARGE SCALE GENOMIC DNA]</scope>
    <source>
        <strain evidence="4 5">LB2</strain>
    </source>
</reference>
<dbReference type="PANTHER" id="PTHR11014:SF63">
    <property type="entry name" value="METALLOPEPTIDASE, PUTATIVE (AFU_ORTHOLOGUE AFUA_6G09600)-RELATED"/>
    <property type="match status" value="1"/>
</dbReference>
<dbReference type="NCBIfam" id="TIGR01891">
    <property type="entry name" value="amidohydrolases"/>
    <property type="match status" value="1"/>
</dbReference>
<name>A0A7G9W7Q0_ALKCA</name>
<dbReference type="Proteomes" id="UP000516160">
    <property type="component" value="Chromosome"/>
</dbReference>
<dbReference type="GO" id="GO:0019877">
    <property type="term" value="P:diaminopimelate biosynthetic process"/>
    <property type="evidence" value="ECO:0007669"/>
    <property type="project" value="UniProtKB-ARBA"/>
</dbReference>
<dbReference type="InterPro" id="IPR011650">
    <property type="entry name" value="Peptidase_M20_dimer"/>
</dbReference>
<evidence type="ECO:0000313" key="5">
    <source>
        <dbReference type="Proteomes" id="UP000516160"/>
    </source>
</evidence>
<dbReference type="FunFam" id="3.30.70.360:FF:000001">
    <property type="entry name" value="N-acetyldiaminopimelate deacetylase"/>
    <property type="match status" value="1"/>
</dbReference>
<dbReference type="Pfam" id="PF07687">
    <property type="entry name" value="M20_dimer"/>
    <property type="match status" value="1"/>
</dbReference>
<dbReference type="AlphaFoldDB" id="A0A7G9W7Q0"/>
<dbReference type="PIRSF" id="PIRSF005962">
    <property type="entry name" value="Pept_M20D_amidohydro"/>
    <property type="match status" value="1"/>
</dbReference>
<feature type="domain" description="Peptidase M20 dimerisation" evidence="3">
    <location>
        <begin position="185"/>
        <end position="277"/>
    </location>
</feature>
<dbReference type="GO" id="GO:0046872">
    <property type="term" value="F:metal ion binding"/>
    <property type="evidence" value="ECO:0007669"/>
    <property type="project" value="UniProtKB-KW"/>
</dbReference>
<protein>
    <submittedName>
        <fullName evidence="4">Amidohydrolase</fullName>
    </submittedName>
</protein>
<dbReference type="KEGG" id="acae:HYG86_07880"/>
<accession>A0A7G9W7Q0</accession>
<keyword evidence="2" id="KW-0479">Metal-binding</keyword>
<dbReference type="PANTHER" id="PTHR11014">
    <property type="entry name" value="PEPTIDASE M20 FAMILY MEMBER"/>
    <property type="match status" value="1"/>
</dbReference>
<dbReference type="GO" id="GO:0050118">
    <property type="term" value="F:N-acetyldiaminopimelate deacetylase activity"/>
    <property type="evidence" value="ECO:0007669"/>
    <property type="project" value="UniProtKB-ARBA"/>
</dbReference>
<feature type="binding site" evidence="2">
    <location>
        <position position="136"/>
    </location>
    <ligand>
        <name>Mn(2+)</name>
        <dbReference type="ChEBI" id="CHEBI:29035"/>
        <label>2</label>
    </ligand>
</feature>